<evidence type="ECO:0000313" key="3">
    <source>
        <dbReference type="Proteomes" id="UP001498398"/>
    </source>
</evidence>
<gene>
    <name evidence="2" type="ORF">VKT23_016201</name>
</gene>
<feature type="domain" description="DUF6589" evidence="1">
    <location>
        <begin position="1"/>
        <end position="54"/>
    </location>
</feature>
<comment type="caution">
    <text evidence="2">The sequence shown here is derived from an EMBL/GenBank/DDBJ whole genome shotgun (WGS) entry which is preliminary data.</text>
</comment>
<sequence length="145" mass="16729">MEHLIGYLKAVFAAKGIYSTWEFLSDVSAAIVEIQGIKKHFNAMMDNSYKNQTHKDADTSDLVLQLADKIDELKIQHYNSNRRTLYSQAAPDLIKAGWDKISNASLRTFNDKIRSFRENTPMSDKELKDDIKEMTFSDISNVYYH</sequence>
<accession>A0ABR1IVG0</accession>
<proteinExistence type="predicted"/>
<dbReference type="InterPro" id="IPR046496">
    <property type="entry name" value="DUF6589"/>
</dbReference>
<organism evidence="2 3">
    <name type="scientific">Marasmiellus scandens</name>
    <dbReference type="NCBI Taxonomy" id="2682957"/>
    <lineage>
        <taxon>Eukaryota</taxon>
        <taxon>Fungi</taxon>
        <taxon>Dikarya</taxon>
        <taxon>Basidiomycota</taxon>
        <taxon>Agaricomycotina</taxon>
        <taxon>Agaricomycetes</taxon>
        <taxon>Agaricomycetidae</taxon>
        <taxon>Agaricales</taxon>
        <taxon>Marasmiineae</taxon>
        <taxon>Omphalotaceae</taxon>
        <taxon>Marasmiellus</taxon>
    </lineage>
</organism>
<dbReference type="EMBL" id="JBANRG010000059">
    <property type="protein sequence ID" value="KAK7442231.1"/>
    <property type="molecule type" value="Genomic_DNA"/>
</dbReference>
<dbReference type="Pfam" id="PF20231">
    <property type="entry name" value="DUF6589"/>
    <property type="match status" value="1"/>
</dbReference>
<reference evidence="2 3" key="1">
    <citation type="submission" date="2024-01" db="EMBL/GenBank/DDBJ databases">
        <title>A draft genome for the cacao thread blight pathogen Marasmiellus scandens.</title>
        <authorList>
            <person name="Baruah I.K."/>
            <person name="Leung J."/>
            <person name="Bukari Y."/>
            <person name="Amoako-Attah I."/>
            <person name="Meinhardt L.W."/>
            <person name="Bailey B.A."/>
            <person name="Cohen S.P."/>
        </authorList>
    </citation>
    <scope>NUCLEOTIDE SEQUENCE [LARGE SCALE GENOMIC DNA]</scope>
    <source>
        <strain evidence="2 3">GH-19</strain>
    </source>
</reference>
<keyword evidence="3" id="KW-1185">Reference proteome</keyword>
<dbReference type="Proteomes" id="UP001498398">
    <property type="component" value="Unassembled WGS sequence"/>
</dbReference>
<evidence type="ECO:0000313" key="2">
    <source>
        <dbReference type="EMBL" id="KAK7442231.1"/>
    </source>
</evidence>
<protein>
    <recommendedName>
        <fullName evidence="1">DUF6589 domain-containing protein</fullName>
    </recommendedName>
</protein>
<evidence type="ECO:0000259" key="1">
    <source>
        <dbReference type="Pfam" id="PF20231"/>
    </source>
</evidence>
<name>A0ABR1IVG0_9AGAR</name>